<sequence>MRFLTMLLAAVLAATGALAAPAGVVDRLEIVSTQDAYNGATPAGAAGPYVVITTIVHGRLDPTHPDNADVVDLPLAPRDADGWVRYSTDATVLRPKHARDARRILFYDVVNRGGRLGQGVFIGGGALADGAAPGPDFPSLLRRGYTVVWSGWQGDIAQTGRGATAALGTRFPVATAADGSPLTGMSREEFIPDQAGGGTAFPLSYRPASLEDRREVQFTARRAWRNADGLADYASTPAAPVTDWAYVQQHDGRVAVRFTPPTTLPVAGGGTVAPDKGTIYSFVYRAAEPRVAAIGFAAVRDLLHFLKSASSDAQGQPNPLNDMKAAPCAAGGDCPAEPATNFDVVLGEGTSQSGRFLRDFLYRGFNKAADGQPVFDGLLAVIPGGRRTWTAERFAQQGRWSRQHEDHFMPGDQFPFSYATFTDPVSGRHDGLLKRCQADNTCPKLMQIDGSFEWWGGRGSLNVTDGAGRDVPLPANVRYYFVPGTQHGGGGGVTTGLVRPPDPGSACRFANSPVTMTPIERALLVALEDWVVHGRQPPASAHPRVADGGAVPPMSVPLAGTGRVSTLFVTEHGDGIPRADLTRPYQQRVPAVDADGNETAGIATPEVTVPLATYLGWNLRGPGHAEGEGCSAAGSAIPFAIDATSRLPGDPRPPLSERYAGRADYLGRFNAATQALVRQRLLLPLDAEQVYRLNAGKVSPLLWASPPTAPASAPPR</sequence>
<gene>
    <name evidence="3" type="ORF">ACG04Q_20385</name>
</gene>
<dbReference type="Pfam" id="PF20091">
    <property type="entry name" value="Abhydrolase_10"/>
    <property type="match status" value="1"/>
</dbReference>
<protein>
    <submittedName>
        <fullName evidence="3">Alpha/beta hydrolase domain-containing protein</fullName>
    </submittedName>
</protein>
<feature type="signal peptide" evidence="1">
    <location>
        <begin position="1"/>
        <end position="19"/>
    </location>
</feature>
<reference evidence="3 4" key="1">
    <citation type="submission" date="2024-08" db="EMBL/GenBank/DDBJ databases">
        <authorList>
            <person name="Lu H."/>
        </authorList>
    </citation>
    <scope>NUCLEOTIDE SEQUENCE [LARGE SCALE GENOMIC DNA]</scope>
    <source>
        <strain evidence="3 4">DXS20W</strain>
    </source>
</reference>
<dbReference type="EMBL" id="JBIGHX010000008">
    <property type="protein sequence ID" value="MFG6463945.1"/>
    <property type="molecule type" value="Genomic_DNA"/>
</dbReference>
<evidence type="ECO:0000313" key="3">
    <source>
        <dbReference type="EMBL" id="MFG6463945.1"/>
    </source>
</evidence>
<keyword evidence="3" id="KW-0378">Hydrolase</keyword>
<feature type="domain" description="Alpha/beta hydrolase" evidence="2">
    <location>
        <begin position="342"/>
        <end position="690"/>
    </location>
</feature>
<feature type="chain" id="PRO_5046323767" evidence="1">
    <location>
        <begin position="20"/>
        <end position="716"/>
    </location>
</feature>
<keyword evidence="4" id="KW-1185">Reference proteome</keyword>
<keyword evidence="1" id="KW-0732">Signal</keyword>
<accession>A0ABW7GPR0</accession>
<comment type="caution">
    <text evidence="3">The sequence shown here is derived from an EMBL/GenBank/DDBJ whole genome shotgun (WGS) entry which is preliminary data.</text>
</comment>
<evidence type="ECO:0000313" key="4">
    <source>
        <dbReference type="Proteomes" id="UP001606302"/>
    </source>
</evidence>
<evidence type="ECO:0000256" key="1">
    <source>
        <dbReference type="SAM" id="SignalP"/>
    </source>
</evidence>
<organism evidence="3 4">
    <name type="scientific">Pelomonas lactea</name>
    <dbReference type="NCBI Taxonomy" id="3299030"/>
    <lineage>
        <taxon>Bacteria</taxon>
        <taxon>Pseudomonadati</taxon>
        <taxon>Pseudomonadota</taxon>
        <taxon>Betaproteobacteria</taxon>
        <taxon>Burkholderiales</taxon>
        <taxon>Sphaerotilaceae</taxon>
        <taxon>Roseateles</taxon>
    </lineage>
</organism>
<proteinExistence type="predicted"/>
<dbReference type="RefSeq" id="WP_394513178.1">
    <property type="nucleotide sequence ID" value="NZ_JBIGHX010000008.1"/>
</dbReference>
<dbReference type="InterPro" id="IPR045394">
    <property type="entry name" value="Abhydrolase_dom"/>
</dbReference>
<dbReference type="GO" id="GO:0016787">
    <property type="term" value="F:hydrolase activity"/>
    <property type="evidence" value="ECO:0007669"/>
    <property type="project" value="UniProtKB-KW"/>
</dbReference>
<evidence type="ECO:0000259" key="2">
    <source>
        <dbReference type="Pfam" id="PF20091"/>
    </source>
</evidence>
<name>A0ABW7GPR0_9BURK</name>
<dbReference type="Proteomes" id="UP001606302">
    <property type="component" value="Unassembled WGS sequence"/>
</dbReference>